<protein>
    <submittedName>
        <fullName evidence="1">Uncharacterized protein</fullName>
    </submittedName>
</protein>
<reference evidence="1 2" key="1">
    <citation type="journal article" date="2014" name="Genome Announc.">
        <title>Genome Sequence of Bacillus simplex Strain P558, Isolated from a Human Fecal Sample.</title>
        <authorList>
            <person name="Croce O."/>
            <person name="Hugon P."/>
            <person name="Lagier J.C."/>
            <person name="Bibi F."/>
            <person name="Robert C."/>
            <person name="Azhar E.I."/>
            <person name="Raoult D."/>
            <person name="Fournier P.E."/>
        </authorList>
    </citation>
    <scope>NUCLEOTIDE SEQUENCE [LARGE SCALE GENOMIC DNA]</scope>
    <source>
        <strain evidence="1 2">P558</strain>
    </source>
</reference>
<comment type="caution">
    <text evidence="1">The sequence shown here is derived from an EMBL/GenBank/DDBJ whole genome shotgun (WGS) entry which is preliminary data.</text>
</comment>
<name>A0AAN2TQT9_9BACI</name>
<dbReference type="EMBL" id="CCXW01000001">
    <property type="protein sequence ID" value="CEG30373.1"/>
    <property type="molecule type" value="Genomic_DNA"/>
</dbReference>
<keyword evidence="2" id="KW-1185">Reference proteome</keyword>
<gene>
    <name evidence="1" type="ORF">BN1180_00477</name>
</gene>
<evidence type="ECO:0000313" key="2">
    <source>
        <dbReference type="Proteomes" id="UP000182110"/>
    </source>
</evidence>
<organism evidence="1 2">
    <name type="scientific">Peribacillus simplex</name>
    <dbReference type="NCBI Taxonomy" id="1478"/>
    <lineage>
        <taxon>Bacteria</taxon>
        <taxon>Bacillati</taxon>
        <taxon>Bacillota</taxon>
        <taxon>Bacilli</taxon>
        <taxon>Bacillales</taxon>
        <taxon>Bacillaceae</taxon>
        <taxon>Peribacillus</taxon>
    </lineage>
</organism>
<accession>A0AAN2TQT9</accession>
<evidence type="ECO:0000313" key="1">
    <source>
        <dbReference type="EMBL" id="CEG30373.1"/>
    </source>
</evidence>
<sequence length="45" mass="5173">MWWTPLTYGALNEKNQVCECSPGFFHVVNIIRLLFRIFGSMGKPA</sequence>
<dbReference type="Proteomes" id="UP000182110">
    <property type="component" value="Unassembled WGS sequence"/>
</dbReference>
<proteinExistence type="predicted"/>
<dbReference type="AlphaFoldDB" id="A0AAN2TQT9"/>